<comment type="caution">
    <text evidence="8">The sequence shown here is derived from an EMBL/GenBank/DDBJ whole genome shotgun (WGS) entry which is preliminary data.</text>
</comment>
<evidence type="ECO:0000256" key="3">
    <source>
        <dbReference type="ARBA" id="ARBA00022723"/>
    </source>
</evidence>
<reference evidence="8 9" key="1">
    <citation type="journal article" date="2019" name="Microorganisms">
        <title>Genome Insights into the Novel Species Microvirga brassicacearum, a Rapeseed Endophyte with Biotechnological Potential.</title>
        <authorList>
            <person name="Jimenez-Gomez A."/>
            <person name="Saati-Santamaria Z."/>
            <person name="Igual J.M."/>
            <person name="Rivas R."/>
            <person name="Mateos P.F."/>
            <person name="Garcia-Fraile P."/>
        </authorList>
    </citation>
    <scope>NUCLEOTIDE SEQUENCE [LARGE SCALE GENOMIC DNA]</scope>
    <source>
        <strain evidence="8 9">CDVBN77</strain>
    </source>
</reference>
<evidence type="ECO:0000256" key="4">
    <source>
        <dbReference type="ARBA" id="ARBA00022801"/>
    </source>
</evidence>
<organism evidence="8 9">
    <name type="scientific">Microvirga brassicacearum</name>
    <dbReference type="NCBI Taxonomy" id="2580413"/>
    <lineage>
        <taxon>Bacteria</taxon>
        <taxon>Pseudomonadati</taxon>
        <taxon>Pseudomonadota</taxon>
        <taxon>Alphaproteobacteria</taxon>
        <taxon>Hyphomicrobiales</taxon>
        <taxon>Methylobacteriaceae</taxon>
        <taxon>Microvirga</taxon>
    </lineage>
</organism>
<keyword evidence="9" id="KW-1185">Reference proteome</keyword>
<dbReference type="InterPro" id="IPR000086">
    <property type="entry name" value="NUDIX_hydrolase_dom"/>
</dbReference>
<proteinExistence type="predicted"/>
<keyword evidence="4" id="KW-0378">Hydrolase</keyword>
<keyword evidence="3" id="KW-0479">Metal-binding</keyword>
<dbReference type="SUPFAM" id="SSF55811">
    <property type="entry name" value="Nudix"/>
    <property type="match status" value="1"/>
</dbReference>
<dbReference type="PANTHER" id="PTHR12318">
    <property type="entry name" value="TESTOSTERONE-REGULATED PROTEIN RP2"/>
    <property type="match status" value="1"/>
</dbReference>
<name>A0A5N3PEY1_9HYPH</name>
<dbReference type="GO" id="GO:0016818">
    <property type="term" value="F:hydrolase activity, acting on acid anhydrides, in phosphorus-containing anhydrides"/>
    <property type="evidence" value="ECO:0007669"/>
    <property type="project" value="InterPro"/>
</dbReference>
<dbReference type="AlphaFoldDB" id="A0A5N3PEY1"/>
<evidence type="ECO:0000256" key="5">
    <source>
        <dbReference type="ARBA" id="ARBA00022842"/>
    </source>
</evidence>
<dbReference type="PROSITE" id="PS51462">
    <property type="entry name" value="NUDIX"/>
    <property type="match status" value="1"/>
</dbReference>
<keyword evidence="5" id="KW-0460">Magnesium</keyword>
<protein>
    <submittedName>
        <fullName evidence="8">NUDIX domain-containing protein</fullName>
    </submittedName>
</protein>
<feature type="domain" description="Nudix hydrolase" evidence="7">
    <location>
        <begin position="10"/>
        <end position="205"/>
    </location>
</feature>
<dbReference type="InterPro" id="IPR015797">
    <property type="entry name" value="NUDIX_hydrolase-like_dom_sf"/>
</dbReference>
<dbReference type="OrthoDB" id="9805905at2"/>
<gene>
    <name evidence="8" type="ORF">FEZ63_06095</name>
</gene>
<dbReference type="CDD" id="cd18870">
    <property type="entry name" value="NUDIX_AcylCoAdiphos_Nudt19"/>
    <property type="match status" value="1"/>
</dbReference>
<evidence type="ECO:0000313" key="9">
    <source>
        <dbReference type="Proteomes" id="UP000325684"/>
    </source>
</evidence>
<dbReference type="Gene3D" id="3.90.79.10">
    <property type="entry name" value="Nucleoside Triphosphate Pyrophosphohydrolase"/>
    <property type="match status" value="1"/>
</dbReference>
<dbReference type="GO" id="GO:0046872">
    <property type="term" value="F:metal ion binding"/>
    <property type="evidence" value="ECO:0007669"/>
    <property type="project" value="UniProtKB-KW"/>
</dbReference>
<evidence type="ECO:0000313" key="8">
    <source>
        <dbReference type="EMBL" id="KAB0268254.1"/>
    </source>
</evidence>
<evidence type="ECO:0000256" key="1">
    <source>
        <dbReference type="ARBA" id="ARBA00001936"/>
    </source>
</evidence>
<dbReference type="Proteomes" id="UP000325684">
    <property type="component" value="Unassembled WGS sequence"/>
</dbReference>
<sequence length="232" mass="25657">MPVNKPRIRPFDSATLIVIDRTGRTPKLLMGKRHAGLKFMPGKFVFPGGRIEPGDAAMPVVGALHPRAEQALMAHVARPSPQRGRALALAAIREMYEETGILFGSRAYGGPERVPNGGWEAFRQHGVLPDLEALQVIARAITPSKRARRFDTRFFAIDRRAIGHVTDGVVGPESELVELAWVTLTQARALDLPIITRIILADLEDRLANGFAPELPVPFYYHRSGRSICERL</sequence>
<dbReference type="InterPro" id="IPR039121">
    <property type="entry name" value="NUDT19"/>
</dbReference>
<dbReference type="PANTHER" id="PTHR12318:SF0">
    <property type="entry name" value="ACYL-COENZYME A DIPHOSPHATASE NUDT19"/>
    <property type="match status" value="1"/>
</dbReference>
<dbReference type="EMBL" id="VCMV01000007">
    <property type="protein sequence ID" value="KAB0268254.1"/>
    <property type="molecule type" value="Genomic_DNA"/>
</dbReference>
<comment type="cofactor">
    <cofactor evidence="1">
        <name>Mn(2+)</name>
        <dbReference type="ChEBI" id="CHEBI:29035"/>
    </cofactor>
</comment>
<evidence type="ECO:0000259" key="7">
    <source>
        <dbReference type="PROSITE" id="PS51462"/>
    </source>
</evidence>
<accession>A0A5N3PEY1</accession>
<keyword evidence="6" id="KW-0464">Manganese</keyword>
<comment type="cofactor">
    <cofactor evidence="2">
        <name>Mg(2+)</name>
        <dbReference type="ChEBI" id="CHEBI:18420"/>
    </cofactor>
</comment>
<evidence type="ECO:0000256" key="2">
    <source>
        <dbReference type="ARBA" id="ARBA00001946"/>
    </source>
</evidence>
<evidence type="ECO:0000256" key="6">
    <source>
        <dbReference type="ARBA" id="ARBA00023211"/>
    </source>
</evidence>